<keyword evidence="2 4" id="KW-0813">Transport</keyword>
<evidence type="ECO:0000256" key="2">
    <source>
        <dbReference type="ARBA" id="ARBA00022448"/>
    </source>
</evidence>
<dbReference type="PRINTS" id="PR00690">
    <property type="entry name" value="ADHESNFAMILY"/>
</dbReference>
<dbReference type="STRING" id="1235591.CAK95_13115"/>
<dbReference type="PANTHER" id="PTHR42953">
    <property type="entry name" value="HIGH-AFFINITY ZINC UPTAKE SYSTEM PROTEIN ZNUA-RELATED"/>
    <property type="match status" value="1"/>
</dbReference>
<dbReference type="InterPro" id="IPR006127">
    <property type="entry name" value="ZnuA-like"/>
</dbReference>
<dbReference type="InterPro" id="IPR050492">
    <property type="entry name" value="Bact_metal-bind_prot9"/>
</dbReference>
<dbReference type="PANTHER" id="PTHR42953:SF2">
    <property type="entry name" value="ADHESION PROTEIN"/>
    <property type="match status" value="1"/>
</dbReference>
<evidence type="ECO:0000256" key="4">
    <source>
        <dbReference type="RuleBase" id="RU003512"/>
    </source>
</evidence>
<dbReference type="AlphaFoldDB" id="A0A1W6ZRA8"/>
<organism evidence="5 6">
    <name type="scientific">Pseudorhodoplanes sinuspersici</name>
    <dbReference type="NCBI Taxonomy" id="1235591"/>
    <lineage>
        <taxon>Bacteria</taxon>
        <taxon>Pseudomonadati</taxon>
        <taxon>Pseudomonadota</taxon>
        <taxon>Alphaproteobacteria</taxon>
        <taxon>Hyphomicrobiales</taxon>
        <taxon>Pseudorhodoplanes</taxon>
    </lineage>
</organism>
<dbReference type="EMBL" id="CP021112">
    <property type="protein sequence ID" value="ARP99919.1"/>
    <property type="molecule type" value="Genomic_DNA"/>
</dbReference>
<dbReference type="GO" id="GO:0046872">
    <property type="term" value="F:metal ion binding"/>
    <property type="evidence" value="ECO:0007669"/>
    <property type="project" value="InterPro"/>
</dbReference>
<gene>
    <name evidence="5" type="ORF">CAK95_13115</name>
</gene>
<sequence>MGTMTQLLWTQLLRKQLIAFGAISLALLSTASAQERLRVVTTTSDLRALVKAVGSERVVVSSLVPAGERPERYAPRLQETSVLKGARVVVRAGPGIDPWFDKLLSRAAQKNGRTGIERGEKGHLDASAAVAANDPTLVSAGLAPRNRRAMRGAPVLHYWLDPKTADAITAAMVKTFSEVDPENKKYYEDNRKTFLSRLNYKLEEWQARLEPLKKEPLLAFHDDWDYFANRFGLNIVDFITARDGAPPKLGRIGELTKLIKDKNIRLILAEANQPERHSNMLADRTGAKVVHLAGTVGMLPNTDDYIALFDANVNALVAANNEKK</sequence>
<evidence type="ECO:0000313" key="6">
    <source>
        <dbReference type="Proteomes" id="UP000194137"/>
    </source>
</evidence>
<dbReference type="InterPro" id="IPR006128">
    <property type="entry name" value="Lipoprotein_PsaA-like"/>
</dbReference>
<dbReference type="Gene3D" id="3.40.50.1980">
    <property type="entry name" value="Nitrogenase molybdenum iron protein domain"/>
    <property type="match status" value="2"/>
</dbReference>
<dbReference type="PRINTS" id="PR00691">
    <property type="entry name" value="ADHESINB"/>
</dbReference>
<dbReference type="KEGG" id="psin:CAK95_13115"/>
<evidence type="ECO:0000256" key="3">
    <source>
        <dbReference type="ARBA" id="ARBA00022729"/>
    </source>
</evidence>
<accession>A0A1W6ZRA8</accession>
<dbReference type="Pfam" id="PF01297">
    <property type="entry name" value="ZnuA"/>
    <property type="match status" value="1"/>
</dbReference>
<dbReference type="Proteomes" id="UP000194137">
    <property type="component" value="Chromosome"/>
</dbReference>
<comment type="similarity">
    <text evidence="1 4">Belongs to the bacterial solute-binding protein 9 family.</text>
</comment>
<evidence type="ECO:0000313" key="5">
    <source>
        <dbReference type="EMBL" id="ARP99919.1"/>
    </source>
</evidence>
<dbReference type="GO" id="GO:0007155">
    <property type="term" value="P:cell adhesion"/>
    <property type="evidence" value="ECO:0007669"/>
    <property type="project" value="InterPro"/>
</dbReference>
<dbReference type="SUPFAM" id="SSF53807">
    <property type="entry name" value="Helical backbone' metal receptor"/>
    <property type="match status" value="1"/>
</dbReference>
<keyword evidence="6" id="KW-1185">Reference proteome</keyword>
<keyword evidence="3" id="KW-0732">Signal</keyword>
<evidence type="ECO:0008006" key="7">
    <source>
        <dbReference type="Google" id="ProtNLM"/>
    </source>
</evidence>
<proteinExistence type="inferred from homology"/>
<name>A0A1W6ZRA8_9HYPH</name>
<dbReference type="InterPro" id="IPR006129">
    <property type="entry name" value="AdhesinB"/>
</dbReference>
<dbReference type="GO" id="GO:0030001">
    <property type="term" value="P:metal ion transport"/>
    <property type="evidence" value="ECO:0007669"/>
    <property type="project" value="InterPro"/>
</dbReference>
<evidence type="ECO:0000256" key="1">
    <source>
        <dbReference type="ARBA" id="ARBA00011028"/>
    </source>
</evidence>
<protein>
    <recommendedName>
        <fullName evidence="7">Zinc ABC transporter substrate-binding protein</fullName>
    </recommendedName>
</protein>
<reference evidence="5 6" key="1">
    <citation type="submission" date="2017-05" db="EMBL/GenBank/DDBJ databases">
        <title>Full genome sequence of Pseudorhodoplanes sinuspersici.</title>
        <authorList>
            <person name="Dastgheib S.M.M."/>
            <person name="Shavandi M."/>
            <person name="Tirandaz H."/>
        </authorList>
    </citation>
    <scope>NUCLEOTIDE SEQUENCE [LARGE SCALE GENOMIC DNA]</scope>
    <source>
        <strain evidence="5 6">RIPI110</strain>
    </source>
</reference>